<keyword evidence="2" id="KW-0677">Repeat</keyword>
<proteinExistence type="predicted"/>
<evidence type="ECO:0000313" key="6">
    <source>
        <dbReference type="Proteomes" id="UP000708148"/>
    </source>
</evidence>
<feature type="compositionally biased region" description="Basic and acidic residues" evidence="4">
    <location>
        <begin position="89"/>
        <end position="105"/>
    </location>
</feature>
<dbReference type="Proteomes" id="UP000708148">
    <property type="component" value="Unassembled WGS sequence"/>
</dbReference>
<feature type="repeat" description="WD" evidence="3">
    <location>
        <begin position="383"/>
        <end position="419"/>
    </location>
</feature>
<dbReference type="CDD" id="cd00200">
    <property type="entry name" value="WD40"/>
    <property type="match status" value="1"/>
</dbReference>
<keyword evidence="1 3" id="KW-0853">WD repeat</keyword>
<protein>
    <recommendedName>
        <fullName evidence="7">Guanine nucleotide-binding protein subunit beta-like protein</fullName>
    </recommendedName>
</protein>
<dbReference type="Gene3D" id="1.20.5.170">
    <property type="match status" value="1"/>
</dbReference>
<comment type="caution">
    <text evidence="5">The sequence shown here is derived from an EMBL/GenBank/DDBJ whole genome shotgun (WGS) entry which is preliminary data.</text>
</comment>
<dbReference type="PANTHER" id="PTHR19848">
    <property type="entry name" value="WD40 REPEAT PROTEIN"/>
    <property type="match status" value="1"/>
</dbReference>
<dbReference type="InterPro" id="IPR019775">
    <property type="entry name" value="WD40_repeat_CS"/>
</dbReference>
<sequence length="639" mass="70518">MDVPVDPALSANVHGQLVALNARHRAVESLVGDYLVCLRTCQDTAVRNMQLRKEADELRDEVLEKQSRLEALARRAARAQQLERVEARLEEATTERDGLRQKVSELESQLGEATASNENLTSQNEEYQAQVATCEENIAQLKADAESLSERLKQQEVSTAIAVEELESHRGRAAGWEKQVEKLSRENGELLRRIQEMAAEQMKKLQEVMDLEEAVVQREAKVGRMERQVTIEREYESSKVGGFALGPLGSLFPPQVRHRPPSTAKDKHRRRLFDAVDAIDKDRGNGKVVAILTDVIKALNDKQKPAEDSDFEIVASEEGRPPVAEQEVVVPRAAFRGASHKGGCTSLAYSPNGMLLATGGMDKVVSTWYPPTRLRQNDLKAFDSVMDVAFTCNGEHVLGGGVDKSVLVWQALSGRQRHTLRGHTRGVNCVVCSPADPTRAISSGEDRAIISWDLARGQQLASLCPNSQVCAVCYTISHDTIMSGHMDGTIRLWDLRASKIVLDKTQVHSNMIVSLQRLESGKVLSAGKDNCLKLWDLSQSKVLAEFWARDFQIGTIGAMGKCRCSVCCSPDERFIVAGTTAGTLTVWDTKEPSAAKKVQVLRTPHHREPVVGCAWGRQGDMASCDKAGVVVFWRDVPVE</sequence>
<accession>A0A8S1JE05</accession>
<dbReference type="PROSITE" id="PS50294">
    <property type="entry name" value="WD_REPEATS_REGION"/>
    <property type="match status" value="1"/>
</dbReference>
<dbReference type="SUPFAM" id="SSF57997">
    <property type="entry name" value="Tropomyosin"/>
    <property type="match status" value="1"/>
</dbReference>
<evidence type="ECO:0000256" key="4">
    <source>
        <dbReference type="SAM" id="MobiDB-lite"/>
    </source>
</evidence>
<dbReference type="PROSITE" id="PS00678">
    <property type="entry name" value="WD_REPEATS_1"/>
    <property type="match status" value="3"/>
</dbReference>
<dbReference type="InterPro" id="IPR036322">
    <property type="entry name" value="WD40_repeat_dom_sf"/>
</dbReference>
<dbReference type="PANTHER" id="PTHR19848:SF8">
    <property type="entry name" value="F-BOX AND WD REPEAT DOMAIN CONTAINING 7"/>
    <property type="match status" value="1"/>
</dbReference>
<feature type="repeat" description="WD" evidence="3">
    <location>
        <begin position="469"/>
        <end position="503"/>
    </location>
</feature>
<evidence type="ECO:0000256" key="3">
    <source>
        <dbReference type="PROSITE-ProRule" id="PRU00221"/>
    </source>
</evidence>
<dbReference type="PRINTS" id="PR00320">
    <property type="entry name" value="GPROTEINBRPT"/>
</dbReference>
<dbReference type="OrthoDB" id="506888at2759"/>
<reference evidence="5" key="1">
    <citation type="submission" date="2020-12" db="EMBL/GenBank/DDBJ databases">
        <authorList>
            <person name="Iha C."/>
        </authorList>
    </citation>
    <scope>NUCLEOTIDE SEQUENCE</scope>
</reference>
<dbReference type="InterPro" id="IPR001680">
    <property type="entry name" value="WD40_rpt"/>
</dbReference>
<evidence type="ECO:0000256" key="1">
    <source>
        <dbReference type="ARBA" id="ARBA00022574"/>
    </source>
</evidence>
<evidence type="ECO:0008006" key="7">
    <source>
        <dbReference type="Google" id="ProtNLM"/>
    </source>
</evidence>
<keyword evidence="6" id="KW-1185">Reference proteome</keyword>
<dbReference type="SUPFAM" id="SSF50978">
    <property type="entry name" value="WD40 repeat-like"/>
    <property type="match status" value="1"/>
</dbReference>
<gene>
    <name evidence="5" type="ORF">OSTQU699_LOCUS7304</name>
</gene>
<dbReference type="PROSITE" id="PS50082">
    <property type="entry name" value="WD_REPEATS_2"/>
    <property type="match status" value="5"/>
</dbReference>
<organism evidence="5 6">
    <name type="scientific">Ostreobium quekettii</name>
    <dbReference type="NCBI Taxonomy" id="121088"/>
    <lineage>
        <taxon>Eukaryota</taxon>
        <taxon>Viridiplantae</taxon>
        <taxon>Chlorophyta</taxon>
        <taxon>core chlorophytes</taxon>
        <taxon>Ulvophyceae</taxon>
        <taxon>TCBD clade</taxon>
        <taxon>Bryopsidales</taxon>
        <taxon>Ostreobineae</taxon>
        <taxon>Ostreobiaceae</taxon>
        <taxon>Ostreobium</taxon>
    </lineage>
</organism>
<feature type="region of interest" description="Disordered" evidence="4">
    <location>
        <begin position="89"/>
        <end position="122"/>
    </location>
</feature>
<dbReference type="InterPro" id="IPR015943">
    <property type="entry name" value="WD40/YVTN_repeat-like_dom_sf"/>
</dbReference>
<dbReference type="InterPro" id="IPR020472">
    <property type="entry name" value="WD40_PAC1"/>
</dbReference>
<evidence type="ECO:0000256" key="2">
    <source>
        <dbReference type="ARBA" id="ARBA00022737"/>
    </source>
</evidence>
<evidence type="ECO:0000313" key="5">
    <source>
        <dbReference type="EMBL" id="CAD7701947.1"/>
    </source>
</evidence>
<feature type="repeat" description="WD" evidence="3">
    <location>
        <begin position="420"/>
        <end position="462"/>
    </location>
</feature>
<name>A0A8S1JE05_9CHLO</name>
<dbReference type="SMART" id="SM00320">
    <property type="entry name" value="WD40"/>
    <property type="match status" value="7"/>
</dbReference>
<dbReference type="AlphaFoldDB" id="A0A8S1JE05"/>
<dbReference type="EMBL" id="CAJHUC010001664">
    <property type="protein sequence ID" value="CAD7701947.1"/>
    <property type="molecule type" value="Genomic_DNA"/>
</dbReference>
<dbReference type="Pfam" id="PF00400">
    <property type="entry name" value="WD40"/>
    <property type="match status" value="5"/>
</dbReference>
<feature type="repeat" description="WD" evidence="3">
    <location>
        <begin position="505"/>
        <end position="545"/>
    </location>
</feature>
<dbReference type="Gene3D" id="2.130.10.10">
    <property type="entry name" value="YVTN repeat-like/Quinoprotein amine dehydrogenase"/>
    <property type="match status" value="2"/>
</dbReference>
<feature type="repeat" description="WD" evidence="3">
    <location>
        <begin position="337"/>
        <end position="368"/>
    </location>
</feature>